<evidence type="ECO:0000313" key="3">
    <source>
        <dbReference type="Proteomes" id="UP001603857"/>
    </source>
</evidence>
<protein>
    <submittedName>
        <fullName evidence="2">Uncharacterized protein</fullName>
    </submittedName>
</protein>
<dbReference type="PANTHER" id="PTHR33306:SF24">
    <property type="entry name" value="TRANSMEMBRANE PROTEIN"/>
    <property type="match status" value="1"/>
</dbReference>
<keyword evidence="1" id="KW-0472">Membrane</keyword>
<feature type="transmembrane region" description="Helical" evidence="1">
    <location>
        <begin position="20"/>
        <end position="39"/>
    </location>
</feature>
<proteinExistence type="predicted"/>
<evidence type="ECO:0000313" key="2">
    <source>
        <dbReference type="EMBL" id="KAL2317054.1"/>
    </source>
</evidence>
<organism evidence="2 3">
    <name type="scientific">Flemingia macrophylla</name>
    <dbReference type="NCBI Taxonomy" id="520843"/>
    <lineage>
        <taxon>Eukaryota</taxon>
        <taxon>Viridiplantae</taxon>
        <taxon>Streptophyta</taxon>
        <taxon>Embryophyta</taxon>
        <taxon>Tracheophyta</taxon>
        <taxon>Spermatophyta</taxon>
        <taxon>Magnoliopsida</taxon>
        <taxon>eudicotyledons</taxon>
        <taxon>Gunneridae</taxon>
        <taxon>Pentapetalae</taxon>
        <taxon>rosids</taxon>
        <taxon>fabids</taxon>
        <taxon>Fabales</taxon>
        <taxon>Fabaceae</taxon>
        <taxon>Papilionoideae</taxon>
        <taxon>50 kb inversion clade</taxon>
        <taxon>NPAAA clade</taxon>
        <taxon>indigoferoid/millettioid clade</taxon>
        <taxon>Phaseoleae</taxon>
        <taxon>Flemingia</taxon>
    </lineage>
</organism>
<keyword evidence="1" id="KW-1133">Transmembrane helix</keyword>
<feature type="transmembrane region" description="Helical" evidence="1">
    <location>
        <begin position="51"/>
        <end position="73"/>
    </location>
</feature>
<dbReference type="Proteomes" id="UP001603857">
    <property type="component" value="Unassembled WGS sequence"/>
</dbReference>
<dbReference type="EMBL" id="JBGMDY010000011">
    <property type="protein sequence ID" value="KAL2317054.1"/>
    <property type="molecule type" value="Genomic_DNA"/>
</dbReference>
<feature type="transmembrane region" description="Helical" evidence="1">
    <location>
        <begin position="93"/>
        <end position="114"/>
    </location>
</feature>
<keyword evidence="1" id="KW-0812">Transmembrane</keyword>
<evidence type="ECO:0000256" key="1">
    <source>
        <dbReference type="SAM" id="Phobius"/>
    </source>
</evidence>
<accession>A0ABD1L0L6</accession>
<keyword evidence="3" id="KW-1185">Reference proteome</keyword>
<name>A0ABD1L0L6_9FABA</name>
<dbReference type="AlphaFoldDB" id="A0ABD1L0L6"/>
<sequence>MGRYRDQYYYLWEYLSFPVQLVLFVLIIVLLLGFSWYINYESVLEDLVVQVKILLALVPLVLLLVVHCLSAPAGSLPIPLPEERESLHRAGGSPWGLALLLLFLFFMITYQASFHQRWFPLATR</sequence>
<reference evidence="2 3" key="1">
    <citation type="submission" date="2024-08" db="EMBL/GenBank/DDBJ databases">
        <title>Insights into the chromosomal genome structure of Flemingia macrophylla.</title>
        <authorList>
            <person name="Ding Y."/>
            <person name="Zhao Y."/>
            <person name="Bi W."/>
            <person name="Wu M."/>
            <person name="Zhao G."/>
            <person name="Gong Y."/>
            <person name="Li W."/>
            <person name="Zhang P."/>
        </authorList>
    </citation>
    <scope>NUCLEOTIDE SEQUENCE [LARGE SCALE GENOMIC DNA]</scope>
    <source>
        <strain evidence="2">DYQJB</strain>
        <tissue evidence="2">Leaf</tissue>
    </source>
</reference>
<comment type="caution">
    <text evidence="2">The sequence shown here is derived from an EMBL/GenBank/DDBJ whole genome shotgun (WGS) entry which is preliminary data.</text>
</comment>
<gene>
    <name evidence="2" type="ORF">Fmac_030930</name>
</gene>
<dbReference type="PANTHER" id="PTHR33306">
    <property type="entry name" value="EXPRESSED PROTEIN-RELATED-RELATED"/>
    <property type="match status" value="1"/>
</dbReference>